<keyword evidence="2" id="KW-1185">Reference proteome</keyword>
<dbReference type="Proteomes" id="UP000762676">
    <property type="component" value="Unassembled WGS sequence"/>
</dbReference>
<proteinExistence type="predicted"/>
<dbReference type="AlphaFoldDB" id="A0AAV4IBN5"/>
<accession>A0AAV4IBN5</accession>
<evidence type="ECO:0000313" key="2">
    <source>
        <dbReference type="Proteomes" id="UP000762676"/>
    </source>
</evidence>
<comment type="caution">
    <text evidence="1">The sequence shown here is derived from an EMBL/GenBank/DDBJ whole genome shotgun (WGS) entry which is preliminary data.</text>
</comment>
<gene>
    <name evidence="1" type="ORF">ElyMa_004717900</name>
</gene>
<reference evidence="1 2" key="1">
    <citation type="journal article" date="2021" name="Elife">
        <title>Chloroplast acquisition without the gene transfer in kleptoplastic sea slugs, Plakobranchus ocellatus.</title>
        <authorList>
            <person name="Maeda T."/>
            <person name="Takahashi S."/>
            <person name="Yoshida T."/>
            <person name="Shimamura S."/>
            <person name="Takaki Y."/>
            <person name="Nagai Y."/>
            <person name="Toyoda A."/>
            <person name="Suzuki Y."/>
            <person name="Arimoto A."/>
            <person name="Ishii H."/>
            <person name="Satoh N."/>
            <person name="Nishiyama T."/>
            <person name="Hasebe M."/>
            <person name="Maruyama T."/>
            <person name="Minagawa J."/>
            <person name="Obokata J."/>
            <person name="Shigenobu S."/>
        </authorList>
    </citation>
    <scope>NUCLEOTIDE SEQUENCE [LARGE SCALE GENOMIC DNA]</scope>
</reference>
<protein>
    <submittedName>
        <fullName evidence="1">Uncharacterized protein</fullName>
    </submittedName>
</protein>
<evidence type="ECO:0000313" key="1">
    <source>
        <dbReference type="EMBL" id="GFS06937.1"/>
    </source>
</evidence>
<name>A0AAV4IBN5_9GAST</name>
<sequence length="103" mass="11438">MYNDFKILGGRGANTRADGLVELPELPETEHLVVVLVVGLEHDLRLIVCQAELRLKQRQSLRFLEAPGETVLGLVLAENSLSLVSGWWKGEREDTVRGGKEVC</sequence>
<organism evidence="1 2">
    <name type="scientific">Elysia marginata</name>
    <dbReference type="NCBI Taxonomy" id="1093978"/>
    <lineage>
        <taxon>Eukaryota</taxon>
        <taxon>Metazoa</taxon>
        <taxon>Spiralia</taxon>
        <taxon>Lophotrochozoa</taxon>
        <taxon>Mollusca</taxon>
        <taxon>Gastropoda</taxon>
        <taxon>Heterobranchia</taxon>
        <taxon>Euthyneura</taxon>
        <taxon>Panpulmonata</taxon>
        <taxon>Sacoglossa</taxon>
        <taxon>Placobranchoidea</taxon>
        <taxon>Plakobranchidae</taxon>
        <taxon>Elysia</taxon>
    </lineage>
</organism>
<dbReference type="EMBL" id="BMAT01009474">
    <property type="protein sequence ID" value="GFS06937.1"/>
    <property type="molecule type" value="Genomic_DNA"/>
</dbReference>